<dbReference type="Proteomes" id="UP001500804">
    <property type="component" value="Unassembled WGS sequence"/>
</dbReference>
<evidence type="ECO:0008006" key="3">
    <source>
        <dbReference type="Google" id="ProtNLM"/>
    </source>
</evidence>
<proteinExistence type="predicted"/>
<sequence length="88" mass="9228">MLALRSAAMRVSATFTLVVFSTDMNMPITITASGRPHLRSGGGALGCGGVERDAVFAGASLRVEAVMVSRLGDQIPNNRSPSHLTDVR</sequence>
<gene>
    <name evidence="1" type="ORF">GCM10023320_81990</name>
</gene>
<comment type="caution">
    <text evidence="1">The sequence shown here is derived from an EMBL/GenBank/DDBJ whole genome shotgun (WGS) entry which is preliminary data.</text>
</comment>
<protein>
    <recommendedName>
        <fullName evidence="3">Secreted protein</fullName>
    </recommendedName>
</protein>
<evidence type="ECO:0000313" key="1">
    <source>
        <dbReference type="EMBL" id="GAA5142085.1"/>
    </source>
</evidence>
<accession>A0ABP9PCG6</accession>
<keyword evidence="2" id="KW-1185">Reference proteome</keyword>
<reference evidence="2" key="1">
    <citation type="journal article" date="2019" name="Int. J. Syst. Evol. Microbiol.">
        <title>The Global Catalogue of Microorganisms (GCM) 10K type strain sequencing project: providing services to taxonomists for standard genome sequencing and annotation.</title>
        <authorList>
            <consortium name="The Broad Institute Genomics Platform"/>
            <consortium name="The Broad Institute Genome Sequencing Center for Infectious Disease"/>
            <person name="Wu L."/>
            <person name="Ma J."/>
        </authorList>
    </citation>
    <scope>NUCLEOTIDE SEQUENCE [LARGE SCALE GENOMIC DNA]</scope>
    <source>
        <strain evidence="2">JCM 18302</strain>
    </source>
</reference>
<organism evidence="1 2">
    <name type="scientific">Pseudonocardia adelaidensis</name>
    <dbReference type="NCBI Taxonomy" id="648754"/>
    <lineage>
        <taxon>Bacteria</taxon>
        <taxon>Bacillati</taxon>
        <taxon>Actinomycetota</taxon>
        <taxon>Actinomycetes</taxon>
        <taxon>Pseudonocardiales</taxon>
        <taxon>Pseudonocardiaceae</taxon>
        <taxon>Pseudonocardia</taxon>
    </lineage>
</organism>
<dbReference type="EMBL" id="BAABJO010000057">
    <property type="protein sequence ID" value="GAA5142085.1"/>
    <property type="molecule type" value="Genomic_DNA"/>
</dbReference>
<evidence type="ECO:0000313" key="2">
    <source>
        <dbReference type="Proteomes" id="UP001500804"/>
    </source>
</evidence>
<name>A0ABP9PCG6_9PSEU</name>